<keyword evidence="1" id="KW-0679">Respiratory chain</keyword>
<sequence>MSKSLGFLSIATGLCFLVAGIVFGTLGGIFYLFPQDLRDLLPFTKLRPLHVSSIIFWILFTAIGGLYLYLPKHKNRLATKLGLGQYMLLFTAAITILGCYVAGIFGGREYWEYPPVLGALIAASFVLLGINFYKSIRHKPATEPWPVYRWMWFSGILFFILSFAESYLWLIPYFKQNLVRDMAVQWKSYGSLVGSWNMLINGSALFVMEKISGDKTAARKPLTYFMFFLGLFNLMFNWGHHIYSLPVSNTIRYTAYIVSMTELLILAKIIWNWRSSLTHAKKHSHILAYRFFTAADIWILLNLVMAILMSVPAINLYTHGTHITVAHAMGTTIGINTMLLLASVCYACKRFLGDFTASKLKLLNRGLYLSNFSLLIFWVALIGAGISKTVLQTGNPNLPHALLMQQLVPWFVGFAVSGFGIASGIILIIWPLLASILNRKNKQQLQKRQLQPS</sequence>
<evidence type="ECO:0000256" key="1">
    <source>
        <dbReference type="ARBA" id="ARBA00022660"/>
    </source>
</evidence>
<dbReference type="RefSeq" id="WP_162345859.1">
    <property type="nucleotide sequence ID" value="NZ_JAAEAA010000008.1"/>
</dbReference>
<keyword evidence="5" id="KW-1185">Reference proteome</keyword>
<keyword evidence="2" id="KW-1133">Transmembrane helix</keyword>
<dbReference type="Gene3D" id="1.20.210.10">
    <property type="entry name" value="Cytochrome c oxidase-like, subunit I domain"/>
    <property type="match status" value="1"/>
</dbReference>
<keyword evidence="1" id="KW-0813">Transport</keyword>
<feature type="transmembrane region" description="Helical" evidence="2">
    <location>
        <begin position="53"/>
        <end position="71"/>
    </location>
</feature>
<evidence type="ECO:0000313" key="4">
    <source>
        <dbReference type="EMBL" id="NDK55791.1"/>
    </source>
</evidence>
<feature type="transmembrane region" description="Helical" evidence="2">
    <location>
        <begin position="83"/>
        <end position="105"/>
    </location>
</feature>
<evidence type="ECO:0000256" key="2">
    <source>
        <dbReference type="SAM" id="Phobius"/>
    </source>
</evidence>
<feature type="domain" description="Cytochrome oxidase subunit I profile" evidence="3">
    <location>
        <begin position="207"/>
        <end position="383"/>
    </location>
</feature>
<dbReference type="InterPro" id="IPR023616">
    <property type="entry name" value="Cyt_c_oxase-like_su1_dom"/>
</dbReference>
<feature type="transmembrane region" description="Helical" evidence="2">
    <location>
        <begin position="291"/>
        <end position="314"/>
    </location>
</feature>
<name>A0A6B2H0F1_9BACT</name>
<comment type="caution">
    <text evidence="4">The sequence shown here is derived from an EMBL/GenBank/DDBJ whole genome shotgun (WGS) entry which is preliminary data.</text>
</comment>
<dbReference type="Pfam" id="PF00115">
    <property type="entry name" value="COX1"/>
    <property type="match status" value="1"/>
</dbReference>
<accession>A0A6B2H0F1</accession>
<proteinExistence type="predicted"/>
<dbReference type="GO" id="GO:0020037">
    <property type="term" value="F:heme binding"/>
    <property type="evidence" value="ECO:0007669"/>
    <property type="project" value="InterPro"/>
</dbReference>
<organism evidence="4 5">
    <name type="scientific">Pontibacter fetidus</name>
    <dbReference type="NCBI Taxonomy" id="2700082"/>
    <lineage>
        <taxon>Bacteria</taxon>
        <taxon>Pseudomonadati</taxon>
        <taxon>Bacteroidota</taxon>
        <taxon>Cytophagia</taxon>
        <taxon>Cytophagales</taxon>
        <taxon>Hymenobacteraceae</taxon>
        <taxon>Pontibacter</taxon>
    </lineage>
</organism>
<dbReference type="AlphaFoldDB" id="A0A6B2H0F1"/>
<keyword evidence="2" id="KW-0812">Transmembrane</keyword>
<protein>
    <submittedName>
        <fullName evidence="4">Cbb3-type cytochrome c oxidase subunit I</fullName>
    </submittedName>
</protein>
<gene>
    <name evidence="4" type="ORF">GWO68_07680</name>
</gene>
<dbReference type="EMBL" id="JAAEAA010000008">
    <property type="protein sequence ID" value="NDK55791.1"/>
    <property type="molecule type" value="Genomic_DNA"/>
</dbReference>
<feature type="transmembrane region" description="Helical" evidence="2">
    <location>
        <begin position="7"/>
        <end position="33"/>
    </location>
</feature>
<dbReference type="Proteomes" id="UP000478546">
    <property type="component" value="Unassembled WGS sequence"/>
</dbReference>
<dbReference type="GO" id="GO:0016020">
    <property type="term" value="C:membrane"/>
    <property type="evidence" value="ECO:0007669"/>
    <property type="project" value="InterPro"/>
</dbReference>
<feature type="transmembrane region" description="Helical" evidence="2">
    <location>
        <begin position="326"/>
        <end position="347"/>
    </location>
</feature>
<feature type="transmembrane region" description="Helical" evidence="2">
    <location>
        <begin position="368"/>
        <end position="387"/>
    </location>
</feature>
<evidence type="ECO:0000259" key="3">
    <source>
        <dbReference type="PROSITE" id="PS50855"/>
    </source>
</evidence>
<reference evidence="4 5" key="1">
    <citation type="submission" date="2020-01" db="EMBL/GenBank/DDBJ databases">
        <authorList>
            <person name="Kim M.K."/>
        </authorList>
    </citation>
    <scope>NUCLEOTIDE SEQUENCE [LARGE SCALE GENOMIC DNA]</scope>
    <source>
        <strain evidence="4 5">BT213</strain>
    </source>
</reference>
<keyword evidence="2" id="KW-0472">Membrane</keyword>
<feature type="transmembrane region" description="Helical" evidence="2">
    <location>
        <begin position="251"/>
        <end position="271"/>
    </location>
</feature>
<feature type="transmembrane region" description="Helical" evidence="2">
    <location>
        <begin position="189"/>
        <end position="209"/>
    </location>
</feature>
<feature type="transmembrane region" description="Helical" evidence="2">
    <location>
        <begin position="407"/>
        <end position="433"/>
    </location>
</feature>
<dbReference type="PROSITE" id="PS50855">
    <property type="entry name" value="COX1"/>
    <property type="match status" value="1"/>
</dbReference>
<evidence type="ECO:0000313" key="5">
    <source>
        <dbReference type="Proteomes" id="UP000478546"/>
    </source>
</evidence>
<feature type="transmembrane region" description="Helical" evidence="2">
    <location>
        <begin position="148"/>
        <end position="169"/>
    </location>
</feature>
<dbReference type="SUPFAM" id="SSF81442">
    <property type="entry name" value="Cytochrome c oxidase subunit I-like"/>
    <property type="match status" value="1"/>
</dbReference>
<dbReference type="GO" id="GO:0009060">
    <property type="term" value="P:aerobic respiration"/>
    <property type="evidence" value="ECO:0007669"/>
    <property type="project" value="InterPro"/>
</dbReference>
<dbReference type="InterPro" id="IPR000883">
    <property type="entry name" value="Cyt_C_Oxase_1"/>
</dbReference>
<dbReference type="GO" id="GO:0004129">
    <property type="term" value="F:cytochrome-c oxidase activity"/>
    <property type="evidence" value="ECO:0007669"/>
    <property type="project" value="InterPro"/>
</dbReference>
<feature type="transmembrane region" description="Helical" evidence="2">
    <location>
        <begin position="221"/>
        <end position="239"/>
    </location>
</feature>
<feature type="transmembrane region" description="Helical" evidence="2">
    <location>
        <begin position="117"/>
        <end position="136"/>
    </location>
</feature>
<dbReference type="InterPro" id="IPR036927">
    <property type="entry name" value="Cyt_c_oxase-like_su1_sf"/>
</dbReference>
<keyword evidence="1" id="KW-0249">Electron transport</keyword>